<evidence type="ECO:0000256" key="3">
    <source>
        <dbReference type="ARBA" id="ARBA00022525"/>
    </source>
</evidence>
<evidence type="ECO:0000256" key="7">
    <source>
        <dbReference type="SAM" id="SignalP"/>
    </source>
</evidence>
<evidence type="ECO:0000256" key="1">
    <source>
        <dbReference type="ARBA" id="ARBA00004613"/>
    </source>
</evidence>
<dbReference type="SUPFAM" id="SSF82057">
    <property type="entry name" value="Prokaryotic SH3-related domain"/>
    <property type="match status" value="2"/>
</dbReference>
<comment type="caution">
    <text evidence="9">The sequence shown here is derived from an EMBL/GenBank/DDBJ whole genome shotgun (WGS) entry which is preliminary data.</text>
</comment>
<dbReference type="Proteomes" id="UP000295681">
    <property type="component" value="Unassembled WGS sequence"/>
</dbReference>
<dbReference type="RefSeq" id="WP_133264349.1">
    <property type="nucleotide sequence ID" value="NZ_JAGYGP010000001.1"/>
</dbReference>
<dbReference type="AlphaFoldDB" id="A0A4R5N7S2"/>
<proteinExistence type="inferred from homology"/>
<dbReference type="Pfam" id="PF13457">
    <property type="entry name" value="GW"/>
    <property type="match status" value="2"/>
</dbReference>
<evidence type="ECO:0000313" key="10">
    <source>
        <dbReference type="Proteomes" id="UP000295681"/>
    </source>
</evidence>
<dbReference type="Gene3D" id="2.30.30.170">
    <property type="match status" value="2"/>
</dbReference>
<dbReference type="InterPro" id="IPR025987">
    <property type="entry name" value="GW_dom"/>
</dbReference>
<keyword evidence="4 7" id="KW-0732">Signal</keyword>
<keyword evidence="3" id="KW-0964">Secreted</keyword>
<evidence type="ECO:0000259" key="8">
    <source>
        <dbReference type="PROSITE" id="PS51780"/>
    </source>
</evidence>
<evidence type="ECO:0000256" key="5">
    <source>
        <dbReference type="ARBA" id="ARBA00022801"/>
    </source>
</evidence>
<feature type="domain" description="GW" evidence="8">
    <location>
        <begin position="200"/>
        <end position="281"/>
    </location>
</feature>
<dbReference type="GO" id="GO:0004040">
    <property type="term" value="F:amidase activity"/>
    <property type="evidence" value="ECO:0007669"/>
    <property type="project" value="InterPro"/>
</dbReference>
<dbReference type="STRING" id="907931.GCA_000165675_01115"/>
<reference evidence="9 10" key="1">
    <citation type="journal article" date="2019" name="Appl. Microbiol. Biotechnol.">
        <title>Uncovering carbohydrate metabolism through a genotype-phenotype association study of 56 lactic acid bacteria genomes.</title>
        <authorList>
            <person name="Buron-Moles G."/>
            <person name="Chailyan A."/>
            <person name="Dolejs I."/>
            <person name="Forster J."/>
            <person name="Miks M.H."/>
        </authorList>
    </citation>
    <scope>NUCLEOTIDE SEQUENCE [LARGE SCALE GENOMIC DNA]</scope>
    <source>
        <strain evidence="9 10">ATCC 700006</strain>
    </source>
</reference>
<dbReference type="InterPro" id="IPR051056">
    <property type="entry name" value="Glycosyl_Hydrolase_73"/>
</dbReference>
<feature type="chain" id="PRO_5020746824" description="GW domain-containing protein" evidence="7">
    <location>
        <begin position="28"/>
        <end position="363"/>
    </location>
</feature>
<dbReference type="PANTHER" id="PTHR33308">
    <property type="entry name" value="PEPTIDOGLYCAN HYDROLASE FLGJ"/>
    <property type="match status" value="1"/>
</dbReference>
<keyword evidence="10" id="KW-1185">Reference proteome</keyword>
<dbReference type="Gene3D" id="1.10.530.10">
    <property type="match status" value="1"/>
</dbReference>
<feature type="signal peptide" evidence="7">
    <location>
        <begin position="1"/>
        <end position="27"/>
    </location>
</feature>
<dbReference type="Gene3D" id="4.10.80.30">
    <property type="entry name" value="DNA polymerase, domain 6"/>
    <property type="match status" value="1"/>
</dbReference>
<dbReference type="SMART" id="SM00047">
    <property type="entry name" value="LYZ2"/>
    <property type="match status" value="1"/>
</dbReference>
<name>A0A4R5N7S2_9LACO</name>
<protein>
    <recommendedName>
        <fullName evidence="8">GW domain-containing protein</fullName>
    </recommendedName>
</protein>
<dbReference type="PROSITE" id="PS51780">
    <property type="entry name" value="GW"/>
    <property type="match status" value="2"/>
</dbReference>
<keyword evidence="5" id="KW-0378">Hydrolase</keyword>
<sequence>MNQIVKAGLSFSTTCFFALAGASVAHADNLNVTTQQDDKMVFINQIAPDVRTISQQYQIYGSVQLAQAILESNYGQSKLTQSGNNFFGMKGAYNGQYLSFPTLEDNGKGKYTKIQAKFKKYPSFYHSLEDNARLIRNGSSWDSLYYAGAWKENASTYKEAAKALEGRYATDTRYADKIIRVINIYKLDQLVDVQYKTMQSVIDTNYTALITQVNRNDGLYWSGPYMTSAQSVKRDDSASKYRGTTVRVVKEAMVSQSRWAKVLLNNREVWIDKNGLRPLNQLANTRYVNYYAKINQTMRNDGLYRSGPYNTSANTAVRDDSAKKYHGYRIRVVAETDVNGKTRWAKIMLPNQQTYWIDKNGLK</sequence>
<dbReference type="GO" id="GO:0005576">
    <property type="term" value="C:extracellular region"/>
    <property type="evidence" value="ECO:0007669"/>
    <property type="project" value="UniProtKB-SubCell"/>
</dbReference>
<dbReference type="InterPro" id="IPR038200">
    <property type="entry name" value="GW_dom_sf"/>
</dbReference>
<feature type="domain" description="GW" evidence="8">
    <location>
        <begin position="284"/>
        <end position="363"/>
    </location>
</feature>
<evidence type="ECO:0000256" key="4">
    <source>
        <dbReference type="ARBA" id="ARBA00022729"/>
    </source>
</evidence>
<comment type="similarity">
    <text evidence="2">Belongs to the glycosyl hydrolase 73 family.</text>
</comment>
<evidence type="ECO:0000313" key="9">
    <source>
        <dbReference type="EMBL" id="TDG67953.1"/>
    </source>
</evidence>
<dbReference type="PANTHER" id="PTHR33308:SF9">
    <property type="entry name" value="PEPTIDOGLYCAN HYDROLASE FLGJ"/>
    <property type="match status" value="1"/>
</dbReference>
<dbReference type="GO" id="GO:0071555">
    <property type="term" value="P:cell wall organization"/>
    <property type="evidence" value="ECO:0007669"/>
    <property type="project" value="UniProtKB-KW"/>
</dbReference>
<organism evidence="9 10">
    <name type="scientific">Leuconostoc fallax</name>
    <dbReference type="NCBI Taxonomy" id="1251"/>
    <lineage>
        <taxon>Bacteria</taxon>
        <taxon>Bacillati</taxon>
        <taxon>Bacillota</taxon>
        <taxon>Bacilli</taxon>
        <taxon>Lactobacillales</taxon>
        <taxon>Lactobacillaceae</taxon>
        <taxon>Leuconostoc</taxon>
    </lineage>
</organism>
<accession>A0A4R5N7S2</accession>
<comment type="subcellular location">
    <subcellularLocation>
        <location evidence="1">Secreted</location>
    </subcellularLocation>
</comment>
<dbReference type="InterPro" id="IPR002901">
    <property type="entry name" value="MGlyc_endo_b_GlcNAc-like_dom"/>
</dbReference>
<evidence type="ECO:0000256" key="6">
    <source>
        <dbReference type="ARBA" id="ARBA00023316"/>
    </source>
</evidence>
<dbReference type="Pfam" id="PF01832">
    <property type="entry name" value="Glucosaminidase"/>
    <property type="match status" value="1"/>
</dbReference>
<keyword evidence="6" id="KW-0961">Cell wall biogenesis/degradation</keyword>
<evidence type="ECO:0000256" key="2">
    <source>
        <dbReference type="ARBA" id="ARBA00010266"/>
    </source>
</evidence>
<dbReference type="EMBL" id="PUFI01000014">
    <property type="protein sequence ID" value="TDG67953.1"/>
    <property type="molecule type" value="Genomic_DNA"/>
</dbReference>
<gene>
    <name evidence="9" type="ORF">C5L23_000259</name>
</gene>